<dbReference type="Pfam" id="PF04328">
    <property type="entry name" value="Sel_put"/>
    <property type="match status" value="1"/>
</dbReference>
<dbReference type="KEGG" id="naq:D0T90_06760"/>
<accession>A0A5P3MRL4</accession>
<dbReference type="PANTHER" id="PTHR38453:SF1">
    <property type="entry name" value="CYTOPLASMIC PROTEIN"/>
    <property type="match status" value="1"/>
</dbReference>
<dbReference type="AlphaFoldDB" id="A0A5P3MRL4"/>
<evidence type="ECO:0000313" key="2">
    <source>
        <dbReference type="Proteomes" id="UP000325536"/>
    </source>
</evidence>
<proteinExistence type="predicted"/>
<sequence length="66" mass="7709">MKLPHKYSGRLKQWLQNARIAANYMAGFPDYDRYVAQQRKHNPDTPVMTKVQFLDYCQNKRGGGCC</sequence>
<evidence type="ECO:0000313" key="1">
    <source>
        <dbReference type="EMBL" id="QEY24224.1"/>
    </source>
</evidence>
<dbReference type="PANTHER" id="PTHR38453">
    <property type="entry name" value="CYTOPLASMIC PROTEIN-RELATED"/>
    <property type="match status" value="1"/>
</dbReference>
<dbReference type="RefSeq" id="WP_123795613.1">
    <property type="nucleotide sequence ID" value="NZ_CP031699.1"/>
</dbReference>
<reference evidence="1 2" key="1">
    <citation type="submission" date="2018-08" db="EMBL/GenBank/DDBJ databases">
        <title>Neisseria animalis ATCC 49930 complete genome.</title>
        <authorList>
            <person name="Veseli I.A."/>
            <person name="Mascarenhas dos Santos A.C."/>
            <person name="Buttler R."/>
            <person name="Pombert J.-F."/>
        </authorList>
    </citation>
    <scope>NUCLEOTIDE SEQUENCE [LARGE SCALE GENOMIC DNA]</scope>
    <source>
        <strain evidence="1 2">ATCC 49930</strain>
    </source>
</reference>
<gene>
    <name evidence="1" type="ORF">D0T90_06760</name>
</gene>
<dbReference type="OrthoDB" id="9814284at2"/>
<dbReference type="InterPro" id="IPR007423">
    <property type="entry name" value="Sel_put"/>
</dbReference>
<keyword evidence="2" id="KW-1185">Reference proteome</keyword>
<dbReference type="EMBL" id="CP031699">
    <property type="protein sequence ID" value="QEY24224.1"/>
    <property type="molecule type" value="Genomic_DNA"/>
</dbReference>
<protein>
    <submittedName>
        <fullName evidence="1">Putative selenoprotein</fullName>
    </submittedName>
</protein>
<name>A0A5P3MRL4_NEIAN</name>
<organism evidence="1 2">
    <name type="scientific">Neisseria animalis</name>
    <dbReference type="NCBI Taxonomy" id="492"/>
    <lineage>
        <taxon>Bacteria</taxon>
        <taxon>Pseudomonadati</taxon>
        <taxon>Pseudomonadota</taxon>
        <taxon>Betaproteobacteria</taxon>
        <taxon>Neisseriales</taxon>
        <taxon>Neisseriaceae</taxon>
        <taxon>Neisseria</taxon>
    </lineage>
</organism>
<dbReference type="Proteomes" id="UP000325536">
    <property type="component" value="Chromosome"/>
</dbReference>